<comment type="cofactor">
    <cofactor evidence="1">
        <name>Mg(2+)</name>
        <dbReference type="ChEBI" id="CHEBI:18420"/>
    </cofactor>
</comment>
<dbReference type="Gene3D" id="3.90.79.10">
    <property type="entry name" value="Nucleoside Triphosphate Pyrophosphohydrolase"/>
    <property type="match status" value="1"/>
</dbReference>
<evidence type="ECO:0000256" key="1">
    <source>
        <dbReference type="ARBA" id="ARBA00001946"/>
    </source>
</evidence>
<dbReference type="RefSeq" id="WP_228770295.1">
    <property type="nucleotide sequence ID" value="NZ_FNDV01000007.1"/>
</dbReference>
<evidence type="ECO:0000313" key="9">
    <source>
        <dbReference type="Proteomes" id="UP000199651"/>
    </source>
</evidence>
<evidence type="ECO:0000256" key="2">
    <source>
        <dbReference type="ARBA" id="ARBA00005582"/>
    </source>
</evidence>
<dbReference type="InterPro" id="IPR000086">
    <property type="entry name" value="NUDIX_hydrolase_dom"/>
</dbReference>
<dbReference type="PANTHER" id="PTHR43046:SF12">
    <property type="entry name" value="GDP-MANNOSE MANNOSYL HYDROLASE"/>
    <property type="match status" value="1"/>
</dbReference>
<dbReference type="SUPFAM" id="SSF55811">
    <property type="entry name" value="Nudix"/>
    <property type="match status" value="1"/>
</dbReference>
<dbReference type="InterPro" id="IPR015797">
    <property type="entry name" value="NUDIX_hydrolase-like_dom_sf"/>
</dbReference>
<evidence type="ECO:0000256" key="6">
    <source>
        <dbReference type="SAM" id="MobiDB-lite"/>
    </source>
</evidence>
<proteinExistence type="inferred from homology"/>
<dbReference type="InterPro" id="IPR020476">
    <property type="entry name" value="Nudix_hydrolase"/>
</dbReference>
<keyword evidence="9" id="KW-1185">Reference proteome</keyword>
<dbReference type="STRING" id="504798.SAMN05421871_10728"/>
<dbReference type="EMBL" id="FNJB01000017">
    <property type="protein sequence ID" value="SDP84744.1"/>
    <property type="molecule type" value="Genomic_DNA"/>
</dbReference>
<feature type="compositionally biased region" description="Basic and acidic residues" evidence="6">
    <location>
        <begin position="55"/>
        <end position="64"/>
    </location>
</feature>
<dbReference type="PANTHER" id="PTHR43046">
    <property type="entry name" value="GDP-MANNOSE MANNOSYL HYDROLASE"/>
    <property type="match status" value="1"/>
</dbReference>
<evidence type="ECO:0000259" key="7">
    <source>
        <dbReference type="PROSITE" id="PS51462"/>
    </source>
</evidence>
<evidence type="ECO:0000313" key="8">
    <source>
        <dbReference type="EMBL" id="SDP84744.1"/>
    </source>
</evidence>
<dbReference type="Proteomes" id="UP000199651">
    <property type="component" value="Unassembled WGS sequence"/>
</dbReference>
<feature type="domain" description="Nudix hydrolase" evidence="7">
    <location>
        <begin position="10"/>
        <end position="148"/>
    </location>
</feature>
<gene>
    <name evidence="8" type="ORF">SAMN05192558_11728</name>
</gene>
<accession>A0A1H0W216</accession>
<dbReference type="AlphaFoldDB" id="A0A1H0W216"/>
<evidence type="ECO:0000256" key="5">
    <source>
        <dbReference type="RuleBase" id="RU003476"/>
    </source>
</evidence>
<feature type="region of interest" description="Disordered" evidence="6">
    <location>
        <begin position="39"/>
        <end position="66"/>
    </location>
</feature>
<protein>
    <submittedName>
        <fullName evidence="8">ADP-ribose pyrophosphatase YjhB, NUDIX family</fullName>
    </submittedName>
</protein>
<evidence type="ECO:0000256" key="3">
    <source>
        <dbReference type="ARBA" id="ARBA00022801"/>
    </source>
</evidence>
<dbReference type="GO" id="GO:0016787">
    <property type="term" value="F:hydrolase activity"/>
    <property type="evidence" value="ECO:0007669"/>
    <property type="project" value="UniProtKB-KW"/>
</dbReference>
<name>A0A1H0W216_9PSEU</name>
<dbReference type="Pfam" id="PF00293">
    <property type="entry name" value="NUDIX"/>
    <property type="match status" value="1"/>
</dbReference>
<keyword evidence="3 5" id="KW-0378">Hydrolase</keyword>
<dbReference type="PROSITE" id="PS51462">
    <property type="entry name" value="NUDIX"/>
    <property type="match status" value="1"/>
</dbReference>
<keyword evidence="4" id="KW-0460">Magnesium</keyword>
<dbReference type="PROSITE" id="PS00893">
    <property type="entry name" value="NUDIX_BOX"/>
    <property type="match status" value="1"/>
</dbReference>
<comment type="similarity">
    <text evidence="2 5">Belongs to the Nudix hydrolase family.</text>
</comment>
<dbReference type="InterPro" id="IPR020084">
    <property type="entry name" value="NUDIX_hydrolase_CS"/>
</dbReference>
<organism evidence="8 9">
    <name type="scientific">Actinokineospora alba</name>
    <dbReference type="NCBI Taxonomy" id="504798"/>
    <lineage>
        <taxon>Bacteria</taxon>
        <taxon>Bacillati</taxon>
        <taxon>Actinomycetota</taxon>
        <taxon>Actinomycetes</taxon>
        <taxon>Pseudonocardiales</taxon>
        <taxon>Pseudonocardiaceae</taxon>
        <taxon>Actinokineospora</taxon>
    </lineage>
</organism>
<evidence type="ECO:0000256" key="4">
    <source>
        <dbReference type="ARBA" id="ARBA00022842"/>
    </source>
</evidence>
<reference evidence="9" key="1">
    <citation type="submission" date="2016-10" db="EMBL/GenBank/DDBJ databases">
        <authorList>
            <person name="Varghese N."/>
            <person name="Submissions S."/>
        </authorList>
    </citation>
    <scope>NUCLEOTIDE SEQUENCE [LARGE SCALE GENOMIC DNA]</scope>
    <source>
        <strain evidence="9">IBRC-M 10655</strain>
    </source>
</reference>
<sequence length="151" mass="16628">MSEVEDPWQPGRSAVRVVCVDGQGRVLLLKWRGPEADYWEPPGGGVDPGESPEAGARREFHEETGLPGSAVTDTVVEVRRDFAWFGKPAPRVELFYLARVEEAQAAAPVTLSAWEVGKYVESQWFTVADLADVDAHVEPPDLPEILRTLTS</sequence>
<dbReference type="PRINTS" id="PR00502">
    <property type="entry name" value="NUDIXFAMILY"/>
</dbReference>